<sequence>MRILQYFTLTLATVNAVNALAVSHDVQDISRRDAEPCGSLLECYAPSLHNALEKRRGGGGRSGGSSSSSSSSSGGRSSSSSSGSTPSNARGSSNAGGRTSSGSGVTPRFGGGRFYGGGAAVPYTAGRRSPRGIVPFFLPLALLAFFPGLWLFGAYAYPWTQPYTFVNETLANDTFPNGVNQTRPVLCLCERYQVCGCDEVDDRDAYMRDIIGNGSYAALNDSLVTVADVNGTVTIAINGTLPNGTTASGGDDDAATSLVASLSGYWVVAGIAVYAVWFL</sequence>
<dbReference type="PANTHER" id="PTHR42091:SF1">
    <property type="entry name" value="CONSERVED GLYCINE-RICH PROTEIN (AFU_ORTHOLOGUE AFUA_7G02440)"/>
    <property type="match status" value="1"/>
</dbReference>
<keyword evidence="2" id="KW-1133">Transmembrane helix</keyword>
<dbReference type="PANTHER" id="PTHR42091">
    <property type="entry name" value="CONSERVED GLYCINE-RICH PROTEIN (AFU_ORTHOLOGUE AFUA_7G02440)"/>
    <property type="match status" value="1"/>
</dbReference>
<dbReference type="Pfam" id="PF24866">
    <property type="entry name" value="DUF7732"/>
    <property type="match status" value="1"/>
</dbReference>
<evidence type="ECO:0000259" key="4">
    <source>
        <dbReference type="Pfam" id="PF24866"/>
    </source>
</evidence>
<feature type="signal peptide" evidence="3">
    <location>
        <begin position="1"/>
        <end position="19"/>
    </location>
</feature>
<gene>
    <name evidence="5" type="ORF">BDY21DRAFT_292931</name>
</gene>
<dbReference type="Proteomes" id="UP000799766">
    <property type="component" value="Unassembled WGS sequence"/>
</dbReference>
<feature type="chain" id="PRO_5025674513" description="DUF7732 domain-containing protein" evidence="3">
    <location>
        <begin position="20"/>
        <end position="279"/>
    </location>
</feature>
<evidence type="ECO:0000256" key="1">
    <source>
        <dbReference type="SAM" id="MobiDB-lite"/>
    </source>
</evidence>
<dbReference type="AlphaFoldDB" id="A0A6A6NP33"/>
<reference evidence="5" key="1">
    <citation type="journal article" date="2020" name="Stud. Mycol.">
        <title>101 Dothideomycetes genomes: a test case for predicting lifestyles and emergence of pathogens.</title>
        <authorList>
            <person name="Haridas S."/>
            <person name="Albert R."/>
            <person name="Binder M."/>
            <person name="Bloem J."/>
            <person name="Labutti K."/>
            <person name="Salamov A."/>
            <person name="Andreopoulos B."/>
            <person name="Baker S."/>
            <person name="Barry K."/>
            <person name="Bills G."/>
            <person name="Bluhm B."/>
            <person name="Cannon C."/>
            <person name="Castanera R."/>
            <person name="Culley D."/>
            <person name="Daum C."/>
            <person name="Ezra D."/>
            <person name="Gonzalez J."/>
            <person name="Henrissat B."/>
            <person name="Kuo A."/>
            <person name="Liang C."/>
            <person name="Lipzen A."/>
            <person name="Lutzoni F."/>
            <person name="Magnuson J."/>
            <person name="Mondo S."/>
            <person name="Nolan M."/>
            <person name="Ohm R."/>
            <person name="Pangilinan J."/>
            <person name="Park H.-J."/>
            <person name="Ramirez L."/>
            <person name="Alfaro M."/>
            <person name="Sun H."/>
            <person name="Tritt A."/>
            <person name="Yoshinaga Y."/>
            <person name="Zwiers L.-H."/>
            <person name="Turgeon B."/>
            <person name="Goodwin S."/>
            <person name="Spatafora J."/>
            <person name="Crous P."/>
            <person name="Grigoriev I."/>
        </authorList>
    </citation>
    <scope>NUCLEOTIDE SEQUENCE</scope>
    <source>
        <strain evidence="5">ATCC 16933</strain>
    </source>
</reference>
<protein>
    <recommendedName>
        <fullName evidence="4">DUF7732 domain-containing protein</fullName>
    </recommendedName>
</protein>
<dbReference type="InterPro" id="IPR056634">
    <property type="entry name" value="DUF7732"/>
</dbReference>
<feature type="compositionally biased region" description="Polar residues" evidence="1">
    <location>
        <begin position="85"/>
        <end position="104"/>
    </location>
</feature>
<feature type="transmembrane region" description="Helical" evidence="2">
    <location>
        <begin position="136"/>
        <end position="157"/>
    </location>
</feature>
<keyword evidence="3" id="KW-0732">Signal</keyword>
<feature type="region of interest" description="Disordered" evidence="1">
    <location>
        <begin position="52"/>
        <end position="108"/>
    </location>
</feature>
<keyword evidence="6" id="KW-1185">Reference proteome</keyword>
<keyword evidence="2" id="KW-0812">Transmembrane</keyword>
<evidence type="ECO:0000313" key="6">
    <source>
        <dbReference type="Proteomes" id="UP000799766"/>
    </source>
</evidence>
<keyword evidence="2" id="KW-0472">Membrane</keyword>
<organism evidence="5 6">
    <name type="scientific">Lineolata rhizophorae</name>
    <dbReference type="NCBI Taxonomy" id="578093"/>
    <lineage>
        <taxon>Eukaryota</taxon>
        <taxon>Fungi</taxon>
        <taxon>Dikarya</taxon>
        <taxon>Ascomycota</taxon>
        <taxon>Pezizomycotina</taxon>
        <taxon>Dothideomycetes</taxon>
        <taxon>Dothideomycetes incertae sedis</taxon>
        <taxon>Lineolatales</taxon>
        <taxon>Lineolataceae</taxon>
        <taxon>Lineolata</taxon>
    </lineage>
</organism>
<accession>A0A6A6NP33</accession>
<feature type="compositionally biased region" description="Low complexity" evidence="1">
    <location>
        <begin position="64"/>
        <end position="84"/>
    </location>
</feature>
<evidence type="ECO:0000256" key="2">
    <source>
        <dbReference type="SAM" id="Phobius"/>
    </source>
</evidence>
<name>A0A6A6NP33_9PEZI</name>
<evidence type="ECO:0000313" key="5">
    <source>
        <dbReference type="EMBL" id="KAF2453438.1"/>
    </source>
</evidence>
<feature type="domain" description="DUF7732" evidence="4">
    <location>
        <begin position="114"/>
        <end position="245"/>
    </location>
</feature>
<proteinExistence type="predicted"/>
<dbReference type="OrthoDB" id="5425547at2759"/>
<dbReference type="EMBL" id="MU001697">
    <property type="protein sequence ID" value="KAF2453438.1"/>
    <property type="molecule type" value="Genomic_DNA"/>
</dbReference>
<feature type="transmembrane region" description="Helical" evidence="2">
    <location>
        <begin position="258"/>
        <end position="277"/>
    </location>
</feature>
<evidence type="ECO:0000256" key="3">
    <source>
        <dbReference type="SAM" id="SignalP"/>
    </source>
</evidence>